<organism evidence="6 7">
    <name type="scientific">Rhodophyticola porphyridii</name>
    <dbReference type="NCBI Taxonomy" id="1852017"/>
    <lineage>
        <taxon>Bacteria</taxon>
        <taxon>Pseudomonadati</taxon>
        <taxon>Pseudomonadota</taxon>
        <taxon>Alphaproteobacteria</taxon>
        <taxon>Rhodobacterales</taxon>
        <taxon>Roseobacteraceae</taxon>
        <taxon>Rhodophyticola</taxon>
    </lineage>
</organism>
<dbReference type="CDD" id="cd07377">
    <property type="entry name" value="WHTH_GntR"/>
    <property type="match status" value="1"/>
</dbReference>
<evidence type="ECO:0000256" key="3">
    <source>
        <dbReference type="ARBA" id="ARBA00023163"/>
    </source>
</evidence>
<evidence type="ECO:0000256" key="4">
    <source>
        <dbReference type="SAM" id="MobiDB-lite"/>
    </source>
</evidence>
<dbReference type="SMART" id="SM00895">
    <property type="entry name" value="FCD"/>
    <property type="match status" value="1"/>
</dbReference>
<dbReference type="GO" id="GO:0003700">
    <property type="term" value="F:DNA-binding transcription factor activity"/>
    <property type="evidence" value="ECO:0007669"/>
    <property type="project" value="InterPro"/>
</dbReference>
<dbReference type="PROSITE" id="PS50949">
    <property type="entry name" value="HTH_GNTR"/>
    <property type="match status" value="1"/>
</dbReference>
<dbReference type="Pfam" id="PF07729">
    <property type="entry name" value="FCD"/>
    <property type="match status" value="1"/>
</dbReference>
<dbReference type="InterPro" id="IPR008920">
    <property type="entry name" value="TF_FadR/GntR_C"/>
</dbReference>
<keyword evidence="1" id="KW-0805">Transcription regulation</keyword>
<dbReference type="OrthoDB" id="7173258at2"/>
<dbReference type="InterPro" id="IPR000524">
    <property type="entry name" value="Tscrpt_reg_HTH_GntR"/>
</dbReference>
<feature type="region of interest" description="Disordered" evidence="4">
    <location>
        <begin position="232"/>
        <end position="253"/>
    </location>
</feature>
<evidence type="ECO:0000313" key="6">
    <source>
        <dbReference type="EMBL" id="RMA41462.1"/>
    </source>
</evidence>
<dbReference type="InterPro" id="IPR036388">
    <property type="entry name" value="WH-like_DNA-bd_sf"/>
</dbReference>
<dbReference type="PANTHER" id="PTHR43537">
    <property type="entry name" value="TRANSCRIPTIONAL REGULATOR, GNTR FAMILY"/>
    <property type="match status" value="1"/>
</dbReference>
<dbReference type="SUPFAM" id="SSF46785">
    <property type="entry name" value="Winged helix' DNA-binding domain"/>
    <property type="match status" value="1"/>
</dbReference>
<dbReference type="PRINTS" id="PR00035">
    <property type="entry name" value="HTHGNTR"/>
</dbReference>
<dbReference type="EMBL" id="RCNT01000007">
    <property type="protein sequence ID" value="RMA41462.1"/>
    <property type="molecule type" value="Genomic_DNA"/>
</dbReference>
<dbReference type="Proteomes" id="UP000281343">
    <property type="component" value="Unassembled WGS sequence"/>
</dbReference>
<dbReference type="Gene3D" id="1.20.120.530">
    <property type="entry name" value="GntR ligand-binding domain-like"/>
    <property type="match status" value="1"/>
</dbReference>
<dbReference type="RefSeq" id="WP_121898721.1">
    <property type="nucleotide sequence ID" value="NZ_RCNT01000007.1"/>
</dbReference>
<keyword evidence="2" id="KW-0238">DNA-binding</keyword>
<keyword evidence="3" id="KW-0804">Transcription</keyword>
<accession>A0A3L9XZ02</accession>
<keyword evidence="7" id="KW-1185">Reference proteome</keyword>
<evidence type="ECO:0000313" key="7">
    <source>
        <dbReference type="Proteomes" id="UP000281343"/>
    </source>
</evidence>
<dbReference type="Pfam" id="PF00392">
    <property type="entry name" value="GntR"/>
    <property type="match status" value="1"/>
</dbReference>
<name>A0A3L9XZ02_9RHOB</name>
<dbReference type="AlphaFoldDB" id="A0A3L9XZ02"/>
<comment type="caution">
    <text evidence="6">The sequence shown here is derived from an EMBL/GenBank/DDBJ whole genome shotgun (WGS) entry which is preliminary data.</text>
</comment>
<dbReference type="SUPFAM" id="SSF48008">
    <property type="entry name" value="GntR ligand-binding domain-like"/>
    <property type="match status" value="1"/>
</dbReference>
<dbReference type="InterPro" id="IPR036390">
    <property type="entry name" value="WH_DNA-bd_sf"/>
</dbReference>
<dbReference type="Gene3D" id="1.10.10.10">
    <property type="entry name" value="Winged helix-like DNA-binding domain superfamily/Winged helix DNA-binding domain"/>
    <property type="match status" value="1"/>
</dbReference>
<evidence type="ECO:0000256" key="1">
    <source>
        <dbReference type="ARBA" id="ARBA00023015"/>
    </source>
</evidence>
<feature type="domain" description="HTH gntR-type" evidence="5">
    <location>
        <begin position="11"/>
        <end position="81"/>
    </location>
</feature>
<proteinExistence type="predicted"/>
<reference evidence="6 7" key="1">
    <citation type="submission" date="2018-10" db="EMBL/GenBank/DDBJ databases">
        <authorList>
            <person name="Jung H.S."/>
            <person name="Jeon C.O."/>
        </authorList>
    </citation>
    <scope>NUCLEOTIDE SEQUENCE [LARGE SCALE GENOMIC DNA]</scope>
    <source>
        <strain evidence="6 7">MA-7-27</strain>
    </source>
</reference>
<dbReference type="InterPro" id="IPR011711">
    <property type="entry name" value="GntR_C"/>
</dbReference>
<evidence type="ECO:0000256" key="2">
    <source>
        <dbReference type="ARBA" id="ARBA00023125"/>
    </source>
</evidence>
<dbReference type="PANTHER" id="PTHR43537:SF5">
    <property type="entry name" value="UXU OPERON TRANSCRIPTIONAL REGULATOR"/>
    <property type="match status" value="1"/>
</dbReference>
<gene>
    <name evidence="6" type="ORF">D9R08_14190</name>
</gene>
<dbReference type="SMART" id="SM00345">
    <property type="entry name" value="HTH_GNTR"/>
    <property type="match status" value="1"/>
</dbReference>
<evidence type="ECO:0000259" key="5">
    <source>
        <dbReference type="PROSITE" id="PS50949"/>
    </source>
</evidence>
<protein>
    <submittedName>
        <fullName evidence="6">FadR family transcriptional regulator</fullName>
    </submittedName>
</protein>
<sequence>MFWTGIRIEGAPFHGIAYDLIKRQVEIGAMRPGEQFPAERKLSESLGISRATLREALKRLEAEGYLVSSRGAKGGNFVADEDQINHLAHTSLLTRPDMAWRSLEYLKAILEEAAVLSCERRTPADLAALEAAHGMLDPARQAGDLREAQYLFFSTLGHSSRNPFFVEGIERSLAGLNTPVRPDSVADRVAEWRPIWRALADAVGNRQPDAAAKSARRLFDVKSREVIAAMTATALNDPPDADGSAEATEGALS</sequence>
<dbReference type="GO" id="GO:0003677">
    <property type="term" value="F:DNA binding"/>
    <property type="evidence" value="ECO:0007669"/>
    <property type="project" value="UniProtKB-KW"/>
</dbReference>